<organism evidence="1 2">
    <name type="scientific">Nitrosomonas communis</name>
    <dbReference type="NCBI Taxonomy" id="44574"/>
    <lineage>
        <taxon>Bacteria</taxon>
        <taxon>Pseudomonadati</taxon>
        <taxon>Pseudomonadota</taxon>
        <taxon>Betaproteobacteria</taxon>
        <taxon>Nitrosomonadales</taxon>
        <taxon>Nitrosomonadaceae</taxon>
        <taxon>Nitrosomonas</taxon>
    </lineage>
</organism>
<accession>A0A1I4MSA3</accession>
<proteinExistence type="predicted"/>
<evidence type="ECO:0000313" key="2">
    <source>
        <dbReference type="Proteomes" id="UP000183287"/>
    </source>
</evidence>
<dbReference type="EMBL" id="FOUB01000011">
    <property type="protein sequence ID" value="SFM06108.1"/>
    <property type="molecule type" value="Genomic_DNA"/>
</dbReference>
<sequence length="87" mass="10156">MIYLLNFLACLREHFNPSQTNHKNFAETLLTITQYSKNCKENLTNTYESRADGIRLCKIRCTSFDEPTYHVEKQEASAGQYSDWSVQ</sequence>
<keyword evidence="2" id="KW-1185">Reference proteome</keyword>
<evidence type="ECO:0000313" key="1">
    <source>
        <dbReference type="EMBL" id="SFM06108.1"/>
    </source>
</evidence>
<dbReference type="AlphaFoldDB" id="A0A1I4MSA3"/>
<dbReference type="Proteomes" id="UP000183287">
    <property type="component" value="Unassembled WGS sequence"/>
</dbReference>
<reference evidence="2" key="1">
    <citation type="submission" date="2016-10" db="EMBL/GenBank/DDBJ databases">
        <authorList>
            <person name="Varghese N."/>
            <person name="Submissions S."/>
        </authorList>
    </citation>
    <scope>NUCLEOTIDE SEQUENCE [LARGE SCALE GENOMIC DNA]</scope>
    <source>
        <strain evidence="2">Nm44</strain>
    </source>
</reference>
<gene>
    <name evidence="1" type="ORF">SAMN05421863_101162</name>
</gene>
<name>A0A1I4MSA3_9PROT</name>
<protein>
    <submittedName>
        <fullName evidence="1">Uncharacterized protein</fullName>
    </submittedName>
</protein>